<reference evidence="3 4" key="1">
    <citation type="submission" date="2020-08" db="EMBL/GenBank/DDBJ databases">
        <title>Genomic Encyclopedia of Type Strains, Phase IV (KMG-IV): sequencing the most valuable type-strain genomes for metagenomic binning, comparative biology and taxonomic classification.</title>
        <authorList>
            <person name="Goeker M."/>
        </authorList>
    </citation>
    <scope>NUCLEOTIDE SEQUENCE [LARGE SCALE GENOMIC DNA]</scope>
    <source>
        <strain evidence="3 4">DSM 2461</strain>
    </source>
</reference>
<evidence type="ECO:0000313" key="4">
    <source>
        <dbReference type="Proteomes" id="UP000587760"/>
    </source>
</evidence>
<evidence type="ECO:0000259" key="2">
    <source>
        <dbReference type="PROSITE" id="PS50102"/>
    </source>
</evidence>
<dbReference type="CDD" id="cd21608">
    <property type="entry name" value="RRM2_NsCP33_like"/>
    <property type="match status" value="1"/>
</dbReference>
<dbReference type="RefSeq" id="WP_184747529.1">
    <property type="nucleotide sequence ID" value="NZ_JACHGJ010000006.1"/>
</dbReference>
<proteinExistence type="predicted"/>
<dbReference type="InterPro" id="IPR012677">
    <property type="entry name" value="Nucleotide-bd_a/b_plait_sf"/>
</dbReference>
<evidence type="ECO:0000256" key="1">
    <source>
        <dbReference type="ARBA" id="ARBA00022884"/>
    </source>
</evidence>
<dbReference type="Gene3D" id="3.30.70.330">
    <property type="match status" value="1"/>
</dbReference>
<dbReference type="AlphaFoldDB" id="A0A841RBD7"/>
<dbReference type="EMBL" id="JACHGJ010000006">
    <property type="protein sequence ID" value="MBB6481275.1"/>
    <property type="molecule type" value="Genomic_DNA"/>
</dbReference>
<dbReference type="GO" id="GO:0003723">
    <property type="term" value="F:RNA binding"/>
    <property type="evidence" value="ECO:0007669"/>
    <property type="project" value="UniProtKB-KW"/>
</dbReference>
<keyword evidence="1" id="KW-0694">RNA-binding</keyword>
<feature type="domain" description="RRM" evidence="2">
    <location>
        <begin position="3"/>
        <end position="81"/>
    </location>
</feature>
<organism evidence="3 4">
    <name type="scientific">Spirochaeta isovalerica</name>
    <dbReference type="NCBI Taxonomy" id="150"/>
    <lineage>
        <taxon>Bacteria</taxon>
        <taxon>Pseudomonadati</taxon>
        <taxon>Spirochaetota</taxon>
        <taxon>Spirochaetia</taxon>
        <taxon>Spirochaetales</taxon>
        <taxon>Spirochaetaceae</taxon>
        <taxon>Spirochaeta</taxon>
    </lineage>
</organism>
<keyword evidence="4" id="KW-1185">Reference proteome</keyword>
<dbReference type="PANTHER" id="PTHR48027">
    <property type="entry name" value="HETEROGENEOUS NUCLEAR RIBONUCLEOPROTEIN 87F-RELATED"/>
    <property type="match status" value="1"/>
</dbReference>
<dbReference type="SMART" id="SM00360">
    <property type="entry name" value="RRM"/>
    <property type="match status" value="1"/>
</dbReference>
<dbReference type="InterPro" id="IPR048289">
    <property type="entry name" value="RRM2_NsCP33-like"/>
</dbReference>
<protein>
    <submittedName>
        <fullName evidence="3">RNA recognition motif-containing protein</fullName>
    </submittedName>
</protein>
<accession>A0A841RBD7</accession>
<dbReference type="Proteomes" id="UP000587760">
    <property type="component" value="Unassembled WGS sequence"/>
</dbReference>
<dbReference type="PROSITE" id="PS50102">
    <property type="entry name" value="RRM"/>
    <property type="match status" value="1"/>
</dbReference>
<dbReference type="InterPro" id="IPR052462">
    <property type="entry name" value="SLIRP/GR-RBP-like"/>
</dbReference>
<dbReference type="Pfam" id="PF00076">
    <property type="entry name" value="RRM_1"/>
    <property type="match status" value="1"/>
</dbReference>
<name>A0A841RBD7_9SPIO</name>
<dbReference type="InterPro" id="IPR035979">
    <property type="entry name" value="RBD_domain_sf"/>
</dbReference>
<dbReference type="SUPFAM" id="SSF54928">
    <property type="entry name" value="RNA-binding domain, RBD"/>
    <property type="match status" value="1"/>
</dbReference>
<comment type="caution">
    <text evidence="3">The sequence shown here is derived from an EMBL/GenBank/DDBJ whole genome shotgun (WGS) entry which is preliminary data.</text>
</comment>
<sequence length="92" mass="10668">MATKLYVGNMSFKVIEDDLGNLFAQFGNVLSAKIITDRETNRSKGFGFIEMEEQSAADEAIRELNESVWMDRKLVVNAARERTERPRYNDRY</sequence>
<evidence type="ECO:0000313" key="3">
    <source>
        <dbReference type="EMBL" id="MBB6481275.1"/>
    </source>
</evidence>
<gene>
    <name evidence="3" type="ORF">HNR50_002955</name>
</gene>
<dbReference type="InterPro" id="IPR000504">
    <property type="entry name" value="RRM_dom"/>
</dbReference>